<dbReference type="PROSITE" id="PS51709">
    <property type="entry name" value="G_TRME"/>
    <property type="match status" value="1"/>
</dbReference>
<feature type="binding site" evidence="6">
    <location>
        <position position="438"/>
    </location>
    <ligand>
        <name>(6S)-5-formyl-5,6,7,8-tetrahydrofolate</name>
        <dbReference type="ChEBI" id="CHEBI:57457"/>
    </ligand>
</feature>
<evidence type="ECO:0000313" key="9">
    <source>
        <dbReference type="EMBL" id="OGC18813.1"/>
    </source>
</evidence>
<dbReference type="Pfam" id="PF01926">
    <property type="entry name" value="MMR_HSR1"/>
    <property type="match status" value="1"/>
</dbReference>
<keyword evidence="4 6" id="KW-0630">Potassium</keyword>
<comment type="subcellular location">
    <subcellularLocation>
        <location evidence="6">Cytoplasm</location>
    </subcellularLocation>
</comment>
<dbReference type="InterPro" id="IPR006073">
    <property type="entry name" value="GTP-bd"/>
</dbReference>
<keyword evidence="3 6" id="KW-0547">Nucleotide-binding</keyword>
<name>A0A1F4SGF9_UNCSA</name>
<feature type="binding site" evidence="6">
    <location>
        <position position="242"/>
    </location>
    <ligand>
        <name>K(+)</name>
        <dbReference type="ChEBI" id="CHEBI:29103"/>
    </ligand>
</feature>
<dbReference type="InterPro" id="IPR005225">
    <property type="entry name" value="Small_GTP-bd"/>
</dbReference>
<feature type="binding site" evidence="6">
    <location>
        <position position="25"/>
    </location>
    <ligand>
        <name>(6S)-5-formyl-5,6,7,8-tetrahydrofolate</name>
        <dbReference type="ChEBI" id="CHEBI:57457"/>
    </ligand>
</feature>
<dbReference type="GO" id="GO:0005525">
    <property type="term" value="F:GTP binding"/>
    <property type="evidence" value="ECO:0007669"/>
    <property type="project" value="UniProtKB-UniRule"/>
</dbReference>
<comment type="caution">
    <text evidence="9">The sequence shown here is derived from an EMBL/GenBank/DDBJ whole genome shotgun (WGS) entry which is preliminary data.</text>
</comment>
<dbReference type="GO" id="GO:0046872">
    <property type="term" value="F:metal ion binding"/>
    <property type="evidence" value="ECO:0007669"/>
    <property type="project" value="UniProtKB-KW"/>
</dbReference>
<evidence type="ECO:0000256" key="6">
    <source>
        <dbReference type="HAMAP-Rule" id="MF_00379"/>
    </source>
</evidence>
<dbReference type="InterPro" id="IPR025867">
    <property type="entry name" value="MnmE_helical"/>
</dbReference>
<gene>
    <name evidence="6" type="primary">mnmE</name>
    <name evidence="6" type="synonym">trmE</name>
    <name evidence="9" type="ORF">A2310_08265</name>
</gene>
<feature type="binding site" evidence="6">
    <location>
        <begin position="221"/>
        <end position="226"/>
    </location>
    <ligand>
        <name>GTP</name>
        <dbReference type="ChEBI" id="CHEBI:37565"/>
    </ligand>
</feature>
<feature type="binding site" evidence="6">
    <location>
        <begin position="265"/>
        <end position="268"/>
    </location>
    <ligand>
        <name>GTP</name>
        <dbReference type="ChEBI" id="CHEBI:37565"/>
    </ligand>
</feature>
<evidence type="ECO:0000256" key="7">
    <source>
        <dbReference type="RuleBase" id="RU003313"/>
    </source>
</evidence>
<sequence length="438" mass="47302">MVFNADDTIAAISTPLGMGGIGVVRLSGKTAFLIAKHLSKIENPQTHSAYHVWLPDDIDEIVMTFFKGPKSYTGEDVVEISCHGSPFVVQKILALALSSGARQAGKGEFTKRAFLNGKVDLIQAESVLSLISSQTEAAAKISTFQLHGKFSRLIDALKLKMLSILSEIQGAIDFPEDIGHELKLIPRVTIIFDQIDSLLSTYPYGKLLRNGVNVVIVGKPNVGKSSLLNALLRESRAIVTNIPGTTRDAIIESLNIGGVQFNLIDTAGIHETTGTIEKEGIAIAKRQIDRADLILLVFDASAELDVIDEEVKALVAHKPCMAILNKVDLGVYNKTEGLFLSAQTGHGIAELETAMLEFVVNKKGKSPDIVLMSERQADCLRKAKKLLQEVISGIKIGASLDIISTQLQEGVEALSEMLGARVGDEVLDKLFSEFCVGK</sequence>
<keyword evidence="6" id="KW-0479">Metal-binding</keyword>
<keyword evidence="6" id="KW-0460">Magnesium</keyword>
<dbReference type="Pfam" id="PF10396">
    <property type="entry name" value="TrmE_N"/>
    <property type="match status" value="1"/>
</dbReference>
<feature type="binding site" evidence="6">
    <location>
        <position position="245"/>
    </location>
    <ligand>
        <name>K(+)</name>
        <dbReference type="ChEBI" id="CHEBI:29103"/>
    </ligand>
</feature>
<dbReference type="PANTHER" id="PTHR42714">
    <property type="entry name" value="TRNA MODIFICATION GTPASE GTPBP3"/>
    <property type="match status" value="1"/>
</dbReference>
<comment type="caution">
    <text evidence="6">Lacks conserved residue(s) required for the propagation of feature annotation.</text>
</comment>
<dbReference type="GO" id="GO:0003924">
    <property type="term" value="F:GTPase activity"/>
    <property type="evidence" value="ECO:0007669"/>
    <property type="project" value="UniProtKB-UniRule"/>
</dbReference>
<dbReference type="EC" id="3.6.-.-" evidence="6"/>
<evidence type="ECO:0000259" key="8">
    <source>
        <dbReference type="PROSITE" id="PS51709"/>
    </source>
</evidence>
<keyword evidence="6" id="KW-0963">Cytoplasm</keyword>
<proteinExistence type="inferred from homology"/>
<keyword evidence="5 6" id="KW-0342">GTP-binding</keyword>
<comment type="function">
    <text evidence="6">Exhibits a very high intrinsic GTPase hydrolysis rate. Involved in the addition of a carboxymethylaminomethyl (cmnm) group at the wobble position (U34) of certain tRNAs, forming tRNA-cmnm(5)s(2)U34.</text>
</comment>
<dbReference type="PANTHER" id="PTHR42714:SF2">
    <property type="entry name" value="TRNA MODIFICATION GTPASE GTPBP3, MITOCHONDRIAL"/>
    <property type="match status" value="1"/>
</dbReference>
<dbReference type="Pfam" id="PF12631">
    <property type="entry name" value="MnmE_helical"/>
    <property type="match status" value="1"/>
</dbReference>
<feature type="binding site" evidence="6">
    <location>
        <position position="118"/>
    </location>
    <ligand>
        <name>(6S)-5-formyl-5,6,7,8-tetrahydrofolate</name>
        <dbReference type="ChEBI" id="CHEBI:57457"/>
    </ligand>
</feature>
<organism evidence="9 10">
    <name type="scientific">candidate division WOR-1 bacterium RIFOXYB2_FULL_37_13</name>
    <dbReference type="NCBI Taxonomy" id="1802579"/>
    <lineage>
        <taxon>Bacteria</taxon>
        <taxon>Bacillati</taxon>
        <taxon>Saganbacteria</taxon>
    </lineage>
</organism>
<dbReference type="STRING" id="1802579.A2310_08265"/>
<dbReference type="NCBIfam" id="TIGR00231">
    <property type="entry name" value="small_GTP"/>
    <property type="match status" value="1"/>
</dbReference>
<dbReference type="CDD" id="cd04164">
    <property type="entry name" value="trmE"/>
    <property type="match status" value="1"/>
</dbReference>
<dbReference type="GO" id="GO:0030488">
    <property type="term" value="P:tRNA methylation"/>
    <property type="evidence" value="ECO:0007669"/>
    <property type="project" value="TreeGrafter"/>
</dbReference>
<evidence type="ECO:0000256" key="2">
    <source>
        <dbReference type="ARBA" id="ARBA00022694"/>
    </source>
</evidence>
<protein>
    <recommendedName>
        <fullName evidence="6">tRNA modification GTPase MnmE</fullName>
        <ecNumber evidence="6">3.6.-.-</ecNumber>
    </recommendedName>
</protein>
<feature type="domain" description="TrmE-type G" evidence="8">
    <location>
        <begin position="211"/>
        <end position="360"/>
    </location>
</feature>
<dbReference type="NCBIfam" id="TIGR00450">
    <property type="entry name" value="mnmE_trmE_thdF"/>
    <property type="match status" value="1"/>
</dbReference>
<feature type="binding site" evidence="6">
    <location>
        <position position="221"/>
    </location>
    <ligand>
        <name>K(+)</name>
        <dbReference type="ChEBI" id="CHEBI:29103"/>
    </ligand>
</feature>
<dbReference type="InterPro" id="IPR018948">
    <property type="entry name" value="GTP-bd_TrmE_N"/>
</dbReference>
<dbReference type="GO" id="GO:0005829">
    <property type="term" value="C:cytosol"/>
    <property type="evidence" value="ECO:0007669"/>
    <property type="project" value="TreeGrafter"/>
</dbReference>
<dbReference type="HAMAP" id="MF_00379">
    <property type="entry name" value="GTPase_MnmE"/>
    <property type="match status" value="1"/>
</dbReference>
<dbReference type="InterPro" id="IPR004520">
    <property type="entry name" value="GTPase_MnmE"/>
</dbReference>
<accession>A0A1F4SGF9</accession>
<dbReference type="Gene3D" id="3.40.50.300">
    <property type="entry name" value="P-loop containing nucleotide triphosphate hydrolases"/>
    <property type="match status" value="1"/>
</dbReference>
<comment type="cofactor">
    <cofactor evidence="6">
        <name>K(+)</name>
        <dbReference type="ChEBI" id="CHEBI:29103"/>
    </cofactor>
    <text evidence="6">Binds 1 potassium ion per subunit.</text>
</comment>
<feature type="binding site" evidence="6">
    <location>
        <position position="246"/>
    </location>
    <ligand>
        <name>Mg(2+)</name>
        <dbReference type="ChEBI" id="CHEBI:18420"/>
    </ligand>
</feature>
<keyword evidence="6" id="KW-0378">Hydrolase</keyword>
<feature type="binding site" evidence="6">
    <location>
        <begin position="240"/>
        <end position="246"/>
    </location>
    <ligand>
        <name>GTP</name>
        <dbReference type="ChEBI" id="CHEBI:37565"/>
    </ligand>
</feature>
<dbReference type="CDD" id="cd14858">
    <property type="entry name" value="TrmE_N"/>
    <property type="match status" value="1"/>
</dbReference>
<dbReference type="Proteomes" id="UP000178417">
    <property type="component" value="Unassembled WGS sequence"/>
</dbReference>
<dbReference type="InterPro" id="IPR027266">
    <property type="entry name" value="TrmE/GcvT-like"/>
</dbReference>
<dbReference type="Gene3D" id="3.30.1360.120">
    <property type="entry name" value="Probable tRNA modification gtpase trme, domain 1"/>
    <property type="match status" value="1"/>
</dbReference>
<dbReference type="InterPro" id="IPR031168">
    <property type="entry name" value="G_TrmE"/>
</dbReference>
<dbReference type="InterPro" id="IPR027417">
    <property type="entry name" value="P-loop_NTPase"/>
</dbReference>
<keyword evidence="2 6" id="KW-0819">tRNA processing</keyword>
<reference evidence="9 10" key="1">
    <citation type="journal article" date="2016" name="Nat. Commun.">
        <title>Thousands of microbial genomes shed light on interconnected biogeochemical processes in an aquifer system.</title>
        <authorList>
            <person name="Anantharaman K."/>
            <person name="Brown C.T."/>
            <person name="Hug L.A."/>
            <person name="Sharon I."/>
            <person name="Castelle C.J."/>
            <person name="Probst A.J."/>
            <person name="Thomas B.C."/>
            <person name="Singh A."/>
            <person name="Wilkins M.J."/>
            <person name="Karaoz U."/>
            <person name="Brodie E.L."/>
            <person name="Williams K.H."/>
            <person name="Hubbard S.S."/>
            <person name="Banfield J.F."/>
        </authorList>
    </citation>
    <scope>NUCLEOTIDE SEQUENCE [LARGE SCALE GENOMIC DNA]</scope>
</reference>
<evidence type="ECO:0000256" key="4">
    <source>
        <dbReference type="ARBA" id="ARBA00022958"/>
    </source>
</evidence>
<evidence type="ECO:0000256" key="1">
    <source>
        <dbReference type="ARBA" id="ARBA00011043"/>
    </source>
</evidence>
<feature type="binding site" evidence="6">
    <location>
        <position position="79"/>
    </location>
    <ligand>
        <name>(6S)-5-formyl-5,6,7,8-tetrahydrofolate</name>
        <dbReference type="ChEBI" id="CHEBI:57457"/>
    </ligand>
</feature>
<dbReference type="GO" id="GO:0002098">
    <property type="term" value="P:tRNA wobble uridine modification"/>
    <property type="evidence" value="ECO:0007669"/>
    <property type="project" value="TreeGrafter"/>
</dbReference>
<comment type="subunit">
    <text evidence="6">Homodimer. Heterotetramer of two MnmE and two MnmG subunits.</text>
</comment>
<dbReference type="InterPro" id="IPR027368">
    <property type="entry name" value="MnmE_dom2"/>
</dbReference>
<feature type="binding site" evidence="6">
    <location>
        <position position="240"/>
    </location>
    <ligand>
        <name>K(+)</name>
        <dbReference type="ChEBI" id="CHEBI:29103"/>
    </ligand>
</feature>
<evidence type="ECO:0000256" key="3">
    <source>
        <dbReference type="ARBA" id="ARBA00022741"/>
    </source>
</evidence>
<dbReference type="Gene3D" id="1.20.120.430">
    <property type="entry name" value="tRNA modification GTPase MnmE domain 2"/>
    <property type="match status" value="1"/>
</dbReference>
<dbReference type="EMBL" id="MEUB01000065">
    <property type="protein sequence ID" value="OGC18813.1"/>
    <property type="molecule type" value="Genomic_DNA"/>
</dbReference>
<dbReference type="SUPFAM" id="SSF52540">
    <property type="entry name" value="P-loop containing nucleoside triphosphate hydrolases"/>
    <property type="match status" value="1"/>
</dbReference>
<feature type="binding site" evidence="6">
    <location>
        <position position="225"/>
    </location>
    <ligand>
        <name>Mg(2+)</name>
        <dbReference type="ChEBI" id="CHEBI:18420"/>
    </ligand>
</feature>
<evidence type="ECO:0000313" key="10">
    <source>
        <dbReference type="Proteomes" id="UP000178417"/>
    </source>
</evidence>
<comment type="similarity">
    <text evidence="1 6 7">Belongs to the TRAFAC class TrmE-Era-EngA-EngB-Septin-like GTPase superfamily. TrmE GTPase family.</text>
</comment>
<dbReference type="AlphaFoldDB" id="A0A1F4SGF9"/>
<evidence type="ECO:0000256" key="5">
    <source>
        <dbReference type="ARBA" id="ARBA00023134"/>
    </source>
</evidence>